<organism evidence="1 2">
    <name type="scientific">Sphingobium ummariense RL-3</name>
    <dbReference type="NCBI Taxonomy" id="1346791"/>
    <lineage>
        <taxon>Bacteria</taxon>
        <taxon>Pseudomonadati</taxon>
        <taxon>Pseudomonadota</taxon>
        <taxon>Alphaproteobacteria</taxon>
        <taxon>Sphingomonadales</taxon>
        <taxon>Sphingomonadaceae</taxon>
        <taxon>Sphingobium</taxon>
    </lineage>
</organism>
<keyword evidence="2" id="KW-1185">Reference proteome</keyword>
<dbReference type="Proteomes" id="UP000015523">
    <property type="component" value="Unassembled WGS sequence"/>
</dbReference>
<protein>
    <submittedName>
        <fullName evidence="1">Uncharacterized protein</fullName>
    </submittedName>
</protein>
<evidence type="ECO:0000313" key="1">
    <source>
        <dbReference type="EMBL" id="EQB31675.1"/>
    </source>
</evidence>
<name>T0IS75_9SPHN</name>
<comment type="caution">
    <text evidence="1">The sequence shown here is derived from an EMBL/GenBank/DDBJ whole genome shotgun (WGS) entry which is preliminary data.</text>
</comment>
<sequence>MEADRIFGNHDFRLDVPAKLRLANDLDESGSIGLAADAFVMPLRSEDITNFLDAVREISVDHADFGVSFGNNDTIIKFWWWPKKR</sequence>
<reference evidence="1 2" key="1">
    <citation type="journal article" date="2013" name="Genome Announc.">
        <title>Draft Genome Sequence of Sphingobium ummariense Strain RL-3, a Hexachlorocyclohexane-Degrading Bacterium.</title>
        <authorList>
            <person name="Kohli P."/>
            <person name="Dua A."/>
            <person name="Sangwan N."/>
            <person name="Oldach P."/>
            <person name="Khurana J.P."/>
            <person name="Lal R."/>
        </authorList>
    </citation>
    <scope>NUCLEOTIDE SEQUENCE [LARGE SCALE GENOMIC DNA]</scope>
    <source>
        <strain evidence="1 2">RL-3</strain>
    </source>
</reference>
<accession>T0IS75</accession>
<evidence type="ECO:0000313" key="2">
    <source>
        <dbReference type="Proteomes" id="UP000015523"/>
    </source>
</evidence>
<dbReference type="AlphaFoldDB" id="T0IS75"/>
<gene>
    <name evidence="1" type="ORF">M529_13685</name>
</gene>
<dbReference type="EMBL" id="AUWY01000092">
    <property type="protein sequence ID" value="EQB31675.1"/>
    <property type="molecule type" value="Genomic_DNA"/>
</dbReference>
<dbReference type="PATRIC" id="fig|1346791.3.peg.2634"/>
<proteinExistence type="predicted"/>